<reference evidence="2 3" key="1">
    <citation type="journal article" date="2021" name="BMC Genomics">
        <title>Datura genome reveals duplications of psychoactive alkaloid biosynthetic genes and high mutation rate following tissue culture.</title>
        <authorList>
            <person name="Rajewski A."/>
            <person name="Carter-House D."/>
            <person name="Stajich J."/>
            <person name="Litt A."/>
        </authorList>
    </citation>
    <scope>NUCLEOTIDE SEQUENCE [LARGE SCALE GENOMIC DNA]</scope>
    <source>
        <strain evidence="2">AR-01</strain>
    </source>
</reference>
<protein>
    <submittedName>
        <fullName evidence="2">Uncharacterized protein</fullName>
    </submittedName>
</protein>
<dbReference type="EMBL" id="JACEIK010005128">
    <property type="protein sequence ID" value="MCE0480797.1"/>
    <property type="molecule type" value="Genomic_DNA"/>
</dbReference>
<evidence type="ECO:0000313" key="2">
    <source>
        <dbReference type="EMBL" id="MCE0480797.1"/>
    </source>
</evidence>
<evidence type="ECO:0000256" key="1">
    <source>
        <dbReference type="SAM" id="MobiDB-lite"/>
    </source>
</evidence>
<sequence length="326" mass="35911">PHHDRHIHEISGHFNSGIVGSGDLKFHGESHYGDDGAPATHFGWDQCHHECPDEARIQDSNAMLSQAPIELDPNGTNSNFKVPMNLPDGGDTTANHQNPNWQCQLMPNDKVPHGTKEKVPDNPKGSNSQNPKEKDRQNPNEIVPQNPKKQVVADTFPFPHGSPVTIVNVFAPLPDSSPISMLVVGVDGGMFNGQEDVIKDLETLIVVQNSTPVACDPPDSVFIVCNLNSSGCRDFDADKYRQIFLEDDIISDSEDEPINTIDDAHALQLIQTFGATTSQMSYTQMKEFIDRQGLSPRGATHFSPSSRTGPPATWTRLRVKTFHSYD</sequence>
<feature type="region of interest" description="Disordered" evidence="1">
    <location>
        <begin position="87"/>
        <end position="147"/>
    </location>
</feature>
<evidence type="ECO:0000313" key="3">
    <source>
        <dbReference type="Proteomes" id="UP000823775"/>
    </source>
</evidence>
<keyword evidence="3" id="KW-1185">Reference proteome</keyword>
<dbReference type="Proteomes" id="UP000823775">
    <property type="component" value="Unassembled WGS sequence"/>
</dbReference>
<accession>A0ABS8VKP4</accession>
<name>A0ABS8VKP4_DATST</name>
<feature type="compositionally biased region" description="Polar residues" evidence="1">
    <location>
        <begin position="92"/>
        <end position="105"/>
    </location>
</feature>
<feature type="compositionally biased region" description="Basic and acidic residues" evidence="1">
    <location>
        <begin position="110"/>
        <end position="121"/>
    </location>
</feature>
<gene>
    <name evidence="2" type="ORF">HAX54_037906</name>
</gene>
<feature type="non-terminal residue" evidence="2">
    <location>
        <position position="1"/>
    </location>
</feature>
<comment type="caution">
    <text evidence="2">The sequence shown here is derived from an EMBL/GenBank/DDBJ whole genome shotgun (WGS) entry which is preliminary data.</text>
</comment>
<proteinExistence type="predicted"/>
<organism evidence="2 3">
    <name type="scientific">Datura stramonium</name>
    <name type="common">Jimsonweed</name>
    <name type="synonym">Common thornapple</name>
    <dbReference type="NCBI Taxonomy" id="4076"/>
    <lineage>
        <taxon>Eukaryota</taxon>
        <taxon>Viridiplantae</taxon>
        <taxon>Streptophyta</taxon>
        <taxon>Embryophyta</taxon>
        <taxon>Tracheophyta</taxon>
        <taxon>Spermatophyta</taxon>
        <taxon>Magnoliopsida</taxon>
        <taxon>eudicotyledons</taxon>
        <taxon>Gunneridae</taxon>
        <taxon>Pentapetalae</taxon>
        <taxon>asterids</taxon>
        <taxon>lamiids</taxon>
        <taxon>Solanales</taxon>
        <taxon>Solanaceae</taxon>
        <taxon>Solanoideae</taxon>
        <taxon>Datureae</taxon>
        <taxon>Datura</taxon>
    </lineage>
</organism>